<dbReference type="CDD" id="cd01994">
    <property type="entry name" value="AANH_PF0828-like"/>
    <property type="match status" value="1"/>
</dbReference>
<dbReference type="NCBIfam" id="TIGR00290">
    <property type="entry name" value="MJ0570_dom"/>
    <property type="match status" value="1"/>
</dbReference>
<dbReference type="Pfam" id="PF01042">
    <property type="entry name" value="Ribonuc_L-PSP"/>
    <property type="match status" value="1"/>
</dbReference>
<dbReference type="GO" id="GO:0017178">
    <property type="term" value="F:diphthine-ammonia ligase activity"/>
    <property type="evidence" value="ECO:0007669"/>
    <property type="project" value="UniProtKB-EC"/>
</dbReference>
<dbReference type="InterPro" id="IPR030662">
    <property type="entry name" value="DPH6/MJ0570"/>
</dbReference>
<evidence type="ECO:0000256" key="5">
    <source>
        <dbReference type="ARBA" id="ARBA00022741"/>
    </source>
</evidence>
<dbReference type="InterPro" id="IPR014729">
    <property type="entry name" value="Rossmann-like_a/b/a_fold"/>
</dbReference>
<dbReference type="FunFam" id="3.40.50.620:FF:000145">
    <property type="entry name" value="ATP-binding domain containing protein"/>
    <property type="match status" value="1"/>
</dbReference>
<dbReference type="SUPFAM" id="SSF55298">
    <property type="entry name" value="YjgF-like"/>
    <property type="match status" value="2"/>
</dbReference>
<dbReference type="KEGG" id="som:SOMG_02257"/>
<dbReference type="AlphaFoldDB" id="A0AAE9W7X2"/>
<keyword evidence="4" id="KW-0436">Ligase</keyword>
<protein>
    <recommendedName>
        <fullName evidence="3">Diphthine--ammonia ligase</fullName>
        <ecNumber evidence="2">6.3.1.14</ecNumber>
    </recommendedName>
    <alternativeName>
        <fullName evidence="7">Diphthamide synthase</fullName>
    </alternativeName>
    <alternativeName>
        <fullName evidence="8">Diphthamide synthetase</fullName>
    </alternativeName>
</protein>
<comment type="pathway">
    <text evidence="1">Protein modification; peptidyl-diphthamide biosynthesis.</text>
</comment>
<sequence length="607" mass="67855">MKVVGLISGGKDSCYNLMHCVSLGHEVIALGNLYPAGGKDEIDSFMYQSVGHDIIPLYAECLNLPLYREEIRGSSIDQSLDYTYTINDETEDLYRLLKRVLECHPDLEAVSTGAILSTYQRTRVEHVCKRLGLISLSYLWQMEQTKLLDDMIQSGLQAVLIKVAAIGLTRKDLNKTLGEMQQKLMSLKSKFDLHPCGEGGEYETLVLDCPLFQKKIVLTDTHIVEHSSGEVCYLKAIAHVEEKPDWKPVSLGTPLVPKEALLEDYFQSIYEKILNDYEEYDNYEEEPVQPVPIPIRKHIFKQKKGPFLVLGNVIPKSTKFDSFEEEANSLFQNLEGLLAEHSYTTKNVCFIFIAVSSMSLFSSLNGVYQTYFNFINPPSRSCIASPLSNGHRITLTCIAADPAGKQTLHIQGQSYWAPANIGPYSQSNSIHGVTFISGQIGLIPSVMDLQPQDTVLEAVLSLQHSVRVATAMKASHYVTCLAYIKDSRDASLINKIWTDFTELKNIDCPLSIALVEELPRNASVEWQVLCCNGSEDEPAPLSAIITNKTLIGSDAAWTTALLDRKALQLESSFAHHQSPVLYSLVLNSPSSSKLLQIRFRNRFPENF</sequence>
<dbReference type="Proteomes" id="UP001212411">
    <property type="component" value="Chromosome 1"/>
</dbReference>
<evidence type="ECO:0000256" key="6">
    <source>
        <dbReference type="ARBA" id="ARBA00022840"/>
    </source>
</evidence>
<dbReference type="GO" id="GO:0005524">
    <property type="term" value="F:ATP binding"/>
    <property type="evidence" value="ECO:0007669"/>
    <property type="project" value="UniProtKB-KW"/>
</dbReference>
<evidence type="ECO:0000256" key="8">
    <source>
        <dbReference type="ARBA" id="ARBA00031552"/>
    </source>
</evidence>
<evidence type="ECO:0000259" key="10">
    <source>
        <dbReference type="Pfam" id="PF01902"/>
    </source>
</evidence>
<dbReference type="InterPro" id="IPR035959">
    <property type="entry name" value="RutC-like_sf"/>
</dbReference>
<evidence type="ECO:0000256" key="1">
    <source>
        <dbReference type="ARBA" id="ARBA00005156"/>
    </source>
</evidence>
<reference evidence="11 12" key="1">
    <citation type="journal article" date="2023" name="G3 (Bethesda)">
        <title>A high-quality reference genome for the fission yeast Schizosaccharomyces osmophilus.</title>
        <authorList>
            <person name="Jia G.S."/>
            <person name="Zhang W.C."/>
            <person name="Liang Y."/>
            <person name="Liu X.H."/>
            <person name="Rhind N."/>
            <person name="Pidoux A."/>
            <person name="Brysch-Herzberg M."/>
            <person name="Du L.L."/>
        </authorList>
    </citation>
    <scope>NUCLEOTIDE SEQUENCE [LARGE SCALE GENOMIC DNA]</scope>
    <source>
        <strain evidence="11 12">CBS 15793</strain>
    </source>
</reference>
<keyword evidence="5" id="KW-0547">Nucleotide-binding</keyword>
<evidence type="ECO:0000313" key="12">
    <source>
        <dbReference type="Proteomes" id="UP001212411"/>
    </source>
</evidence>
<dbReference type="EMBL" id="CP115611">
    <property type="protein sequence ID" value="WBW71482.1"/>
    <property type="molecule type" value="Genomic_DNA"/>
</dbReference>
<dbReference type="Gene3D" id="3.40.50.620">
    <property type="entry name" value="HUPs"/>
    <property type="match status" value="1"/>
</dbReference>
<dbReference type="GO" id="GO:0017183">
    <property type="term" value="P:protein histidyl modification to diphthamide"/>
    <property type="evidence" value="ECO:0007669"/>
    <property type="project" value="TreeGrafter"/>
</dbReference>
<comment type="catalytic activity">
    <reaction evidence="9">
        <text>diphthine-[translation elongation factor 2] + NH4(+) + ATP = diphthamide-[translation elongation factor 2] + AMP + diphosphate + H(+)</text>
        <dbReference type="Rhea" id="RHEA:19753"/>
        <dbReference type="Rhea" id="RHEA-COMP:10172"/>
        <dbReference type="Rhea" id="RHEA-COMP:10174"/>
        <dbReference type="ChEBI" id="CHEBI:15378"/>
        <dbReference type="ChEBI" id="CHEBI:16692"/>
        <dbReference type="ChEBI" id="CHEBI:28938"/>
        <dbReference type="ChEBI" id="CHEBI:30616"/>
        <dbReference type="ChEBI" id="CHEBI:33019"/>
        <dbReference type="ChEBI" id="CHEBI:82696"/>
        <dbReference type="ChEBI" id="CHEBI:456215"/>
        <dbReference type="EC" id="6.3.1.14"/>
    </reaction>
</comment>
<dbReference type="InterPro" id="IPR002761">
    <property type="entry name" value="Diphthami_syn_dom"/>
</dbReference>
<keyword evidence="6" id="KW-0067">ATP-binding</keyword>
<dbReference type="Gene3D" id="3.30.1330.40">
    <property type="entry name" value="RutC-like"/>
    <property type="match status" value="2"/>
</dbReference>
<organism evidence="11 12">
    <name type="scientific">Schizosaccharomyces osmophilus</name>
    <dbReference type="NCBI Taxonomy" id="2545709"/>
    <lineage>
        <taxon>Eukaryota</taxon>
        <taxon>Fungi</taxon>
        <taxon>Dikarya</taxon>
        <taxon>Ascomycota</taxon>
        <taxon>Taphrinomycotina</taxon>
        <taxon>Schizosaccharomycetes</taxon>
        <taxon>Schizosaccharomycetales</taxon>
        <taxon>Schizosaccharomycetaceae</taxon>
        <taxon>Schizosaccharomyces</taxon>
    </lineage>
</organism>
<proteinExistence type="predicted"/>
<dbReference type="FunFam" id="3.90.1490.10:FF:000001">
    <property type="entry name" value="Diphthine--ammonia ligase"/>
    <property type="match status" value="1"/>
</dbReference>
<feature type="domain" description="Diphthamide synthase" evidence="10">
    <location>
        <begin position="1"/>
        <end position="234"/>
    </location>
</feature>
<evidence type="ECO:0000256" key="3">
    <source>
        <dbReference type="ARBA" id="ARBA00018426"/>
    </source>
</evidence>
<dbReference type="EC" id="6.3.1.14" evidence="2"/>
<dbReference type="RefSeq" id="XP_056035725.1">
    <property type="nucleotide sequence ID" value="XM_056181049.1"/>
</dbReference>
<dbReference type="Pfam" id="PF01902">
    <property type="entry name" value="Diphthami_syn_2"/>
    <property type="match status" value="1"/>
</dbReference>
<evidence type="ECO:0000256" key="2">
    <source>
        <dbReference type="ARBA" id="ARBA00012089"/>
    </source>
</evidence>
<dbReference type="GeneID" id="80875738"/>
<dbReference type="CDD" id="cd06155">
    <property type="entry name" value="eu_AANH_C_1"/>
    <property type="match status" value="1"/>
</dbReference>
<name>A0AAE9W7X2_9SCHI</name>
<accession>A0AAE9W7X2</accession>
<dbReference type="PANTHER" id="PTHR12196:SF2">
    <property type="entry name" value="DIPHTHINE--AMMONIA LIGASE"/>
    <property type="match status" value="1"/>
</dbReference>
<evidence type="ECO:0000256" key="7">
    <source>
        <dbReference type="ARBA" id="ARBA00029814"/>
    </source>
</evidence>
<dbReference type="InterPro" id="IPR006175">
    <property type="entry name" value="YjgF/YER057c/UK114"/>
</dbReference>
<gene>
    <name evidence="11" type="primary">dph6</name>
    <name evidence="11" type="ORF">SOMG_02257</name>
</gene>
<dbReference type="CDD" id="cd06156">
    <property type="entry name" value="eu_AANH_C_2"/>
    <property type="match status" value="1"/>
</dbReference>
<dbReference type="Gene3D" id="3.90.1490.10">
    <property type="entry name" value="putative n-type atp pyrophosphatase, domain 2"/>
    <property type="match status" value="1"/>
</dbReference>
<dbReference type="SUPFAM" id="SSF52402">
    <property type="entry name" value="Adenine nucleotide alpha hydrolases-like"/>
    <property type="match status" value="1"/>
</dbReference>
<evidence type="ECO:0000313" key="11">
    <source>
        <dbReference type="EMBL" id="WBW71482.1"/>
    </source>
</evidence>
<dbReference type="PANTHER" id="PTHR12196">
    <property type="entry name" value="DOMAIN OF UNKNOWN FUNCTION 71 DUF71 -CONTAINING PROTEIN"/>
    <property type="match status" value="1"/>
</dbReference>
<keyword evidence="12" id="KW-1185">Reference proteome</keyword>
<evidence type="ECO:0000256" key="4">
    <source>
        <dbReference type="ARBA" id="ARBA00022598"/>
    </source>
</evidence>
<evidence type="ECO:0000256" key="9">
    <source>
        <dbReference type="ARBA" id="ARBA00048108"/>
    </source>
</evidence>